<proteinExistence type="predicted"/>
<organism evidence="1 2">
    <name type="scientific">Entomophthora muscae</name>
    <dbReference type="NCBI Taxonomy" id="34485"/>
    <lineage>
        <taxon>Eukaryota</taxon>
        <taxon>Fungi</taxon>
        <taxon>Fungi incertae sedis</taxon>
        <taxon>Zoopagomycota</taxon>
        <taxon>Entomophthoromycotina</taxon>
        <taxon>Entomophthoromycetes</taxon>
        <taxon>Entomophthorales</taxon>
        <taxon>Entomophthoraceae</taxon>
        <taxon>Entomophthora</taxon>
    </lineage>
</organism>
<protein>
    <submittedName>
        <fullName evidence="1">Uncharacterized protein</fullName>
    </submittedName>
</protein>
<gene>
    <name evidence="1" type="ORF">DSO57_1009276</name>
</gene>
<reference evidence="1" key="1">
    <citation type="submission" date="2022-04" db="EMBL/GenBank/DDBJ databases">
        <title>Genome of the entomopathogenic fungus Entomophthora muscae.</title>
        <authorList>
            <person name="Elya C."/>
            <person name="Lovett B.R."/>
            <person name="Lee E."/>
            <person name="Macias A.M."/>
            <person name="Hajek A.E."/>
            <person name="De Bivort B.L."/>
            <person name="Kasson M.T."/>
            <person name="De Fine Licht H.H."/>
            <person name="Stajich J.E."/>
        </authorList>
    </citation>
    <scope>NUCLEOTIDE SEQUENCE</scope>
    <source>
        <strain evidence="1">Berkeley</strain>
    </source>
</reference>
<accession>A0ACC2UTU9</accession>
<sequence>MECGDLTVRIFKLGKAWLGGSLLNPTEGGDQEVGLATTQAGTANNRPETRQGRLPASPMLPMSPSVTPMWFKLTLSICDWLEAFAEGNDWLEVNLTLVLNRSVLTASKENPGSNPVDVNRSLEAISGHETKGDSQEDEGENKFPFLTKSKLLSGMSGSIFMTIAAEAVPLVHKAGTSLLGHDWVANRKGSRHSKGAISAANIMDIVHIL</sequence>
<evidence type="ECO:0000313" key="1">
    <source>
        <dbReference type="EMBL" id="KAJ9089777.1"/>
    </source>
</evidence>
<dbReference type="Proteomes" id="UP001165960">
    <property type="component" value="Unassembled WGS sequence"/>
</dbReference>
<evidence type="ECO:0000313" key="2">
    <source>
        <dbReference type="Proteomes" id="UP001165960"/>
    </source>
</evidence>
<keyword evidence="2" id="KW-1185">Reference proteome</keyword>
<name>A0ACC2UTU9_9FUNG</name>
<dbReference type="EMBL" id="QTSX02000029">
    <property type="protein sequence ID" value="KAJ9089777.1"/>
    <property type="molecule type" value="Genomic_DNA"/>
</dbReference>
<comment type="caution">
    <text evidence="1">The sequence shown here is derived from an EMBL/GenBank/DDBJ whole genome shotgun (WGS) entry which is preliminary data.</text>
</comment>